<organism evidence="3 4">
    <name type="scientific">Colocasia esculenta</name>
    <name type="common">Wild taro</name>
    <name type="synonym">Arum esculentum</name>
    <dbReference type="NCBI Taxonomy" id="4460"/>
    <lineage>
        <taxon>Eukaryota</taxon>
        <taxon>Viridiplantae</taxon>
        <taxon>Streptophyta</taxon>
        <taxon>Embryophyta</taxon>
        <taxon>Tracheophyta</taxon>
        <taxon>Spermatophyta</taxon>
        <taxon>Magnoliopsida</taxon>
        <taxon>Liliopsida</taxon>
        <taxon>Araceae</taxon>
        <taxon>Aroideae</taxon>
        <taxon>Colocasieae</taxon>
        <taxon>Colocasia</taxon>
    </lineage>
</organism>
<proteinExistence type="predicted"/>
<sequence length="247" mass="26047">MAEGFWNRPPAPNYASPAAIKRPRPDLDAHPPGEYPSHGMVHYPPRNDAHLGLQVVQDTKTIGASYDRYLQNVQQMSSFASGVASNLAGAGFIMGVGEMPSAGVGVQISTIEQPVMVAAIATVGPGPIADGQGISFDDQAHAEVMSRPGPQGPAVPLPPDASSTLFVEGLPRDCIEREHSGSSILLCFVDFADAACAMTAMIALQGLAPDLVLGDRHYQISKEINLVDLIWAIKPEVLSLLSSGLKL</sequence>
<evidence type="ECO:0000313" key="3">
    <source>
        <dbReference type="EMBL" id="MQL99746.1"/>
    </source>
</evidence>
<feature type="region of interest" description="Disordered" evidence="2">
    <location>
        <begin position="1"/>
        <end position="35"/>
    </location>
</feature>
<protein>
    <submittedName>
        <fullName evidence="3">Uncharacterized protein</fullName>
    </submittedName>
</protein>
<dbReference type="AlphaFoldDB" id="A0A843VXF3"/>
<evidence type="ECO:0000256" key="1">
    <source>
        <dbReference type="ARBA" id="ARBA00022884"/>
    </source>
</evidence>
<dbReference type="GO" id="GO:0003723">
    <property type="term" value="F:RNA binding"/>
    <property type="evidence" value="ECO:0007669"/>
    <property type="project" value="UniProtKB-KW"/>
</dbReference>
<dbReference type="InterPro" id="IPR035979">
    <property type="entry name" value="RBD_domain_sf"/>
</dbReference>
<accession>A0A843VXF3</accession>
<dbReference type="EMBL" id="NMUH01002403">
    <property type="protein sequence ID" value="MQL99746.1"/>
    <property type="molecule type" value="Genomic_DNA"/>
</dbReference>
<dbReference type="PANTHER" id="PTHR10501">
    <property type="entry name" value="U1 SMALL NUCLEAR RIBONUCLEOPROTEIN A/U2 SMALL NUCLEAR RIBONUCLEOPROTEIN B"/>
    <property type="match status" value="1"/>
</dbReference>
<keyword evidence="1" id="KW-0694">RNA-binding</keyword>
<evidence type="ECO:0000313" key="4">
    <source>
        <dbReference type="Proteomes" id="UP000652761"/>
    </source>
</evidence>
<dbReference type="SUPFAM" id="SSF54928">
    <property type="entry name" value="RNA-binding domain, RBD"/>
    <property type="match status" value="1"/>
</dbReference>
<keyword evidence="4" id="KW-1185">Reference proteome</keyword>
<dbReference type="Proteomes" id="UP000652761">
    <property type="component" value="Unassembled WGS sequence"/>
</dbReference>
<gene>
    <name evidence="3" type="ORF">Taro_032474</name>
</gene>
<reference evidence="3" key="1">
    <citation type="submission" date="2017-07" db="EMBL/GenBank/DDBJ databases">
        <title>Taro Niue Genome Assembly and Annotation.</title>
        <authorList>
            <person name="Atibalentja N."/>
            <person name="Keating K."/>
            <person name="Fields C.J."/>
        </authorList>
    </citation>
    <scope>NUCLEOTIDE SEQUENCE</scope>
    <source>
        <strain evidence="3">Niue_2</strain>
        <tissue evidence="3">Leaf</tissue>
    </source>
</reference>
<dbReference type="OrthoDB" id="431169at2759"/>
<comment type="caution">
    <text evidence="3">The sequence shown here is derived from an EMBL/GenBank/DDBJ whole genome shotgun (WGS) entry which is preliminary data.</text>
</comment>
<name>A0A843VXF3_COLES</name>
<evidence type="ECO:0000256" key="2">
    <source>
        <dbReference type="SAM" id="MobiDB-lite"/>
    </source>
</evidence>